<keyword evidence="4" id="KW-0238">DNA-binding</keyword>
<dbReference type="SUPFAM" id="SSF57701">
    <property type="entry name" value="Zn2/Cys6 DNA-binding domain"/>
    <property type="match status" value="1"/>
</dbReference>
<dbReference type="PANTHER" id="PTHR31001:SF40">
    <property type="entry name" value="ZN(II)2CYS6 TRANSCRIPTION FACTOR (EUROFUNG)"/>
    <property type="match status" value="1"/>
</dbReference>
<evidence type="ECO:0000259" key="8">
    <source>
        <dbReference type="PROSITE" id="PS50048"/>
    </source>
</evidence>
<dbReference type="EMBL" id="MVGC01000053">
    <property type="protein sequence ID" value="RJE25250.1"/>
    <property type="molecule type" value="Genomic_DNA"/>
</dbReference>
<evidence type="ECO:0000313" key="10">
    <source>
        <dbReference type="Proteomes" id="UP000266188"/>
    </source>
</evidence>
<dbReference type="GO" id="GO:0000981">
    <property type="term" value="F:DNA-binding transcription factor activity, RNA polymerase II-specific"/>
    <property type="evidence" value="ECO:0007669"/>
    <property type="project" value="InterPro"/>
</dbReference>
<dbReference type="Pfam" id="PF00172">
    <property type="entry name" value="Zn_clus"/>
    <property type="match status" value="1"/>
</dbReference>
<dbReference type="InterPro" id="IPR050613">
    <property type="entry name" value="Sec_Metabolite_Reg"/>
</dbReference>
<keyword evidence="2" id="KW-0479">Metal-binding</keyword>
<evidence type="ECO:0000256" key="4">
    <source>
        <dbReference type="ARBA" id="ARBA00023125"/>
    </source>
</evidence>
<dbReference type="GO" id="GO:0006351">
    <property type="term" value="P:DNA-templated transcription"/>
    <property type="evidence" value="ECO:0007669"/>
    <property type="project" value="InterPro"/>
</dbReference>
<feature type="region of interest" description="Disordered" evidence="7">
    <location>
        <begin position="1"/>
        <end position="40"/>
    </location>
</feature>
<dbReference type="STRING" id="2070753.A0A3A2ZRC1"/>
<accession>A0A3A2ZRC1</accession>
<dbReference type="PROSITE" id="PS00463">
    <property type="entry name" value="ZN2_CY6_FUNGAL_1"/>
    <property type="match status" value="1"/>
</dbReference>
<feature type="compositionally biased region" description="Polar residues" evidence="7">
    <location>
        <begin position="1"/>
        <end position="20"/>
    </location>
</feature>
<dbReference type="OrthoDB" id="2406834at2759"/>
<feature type="compositionally biased region" description="Basic and acidic residues" evidence="7">
    <location>
        <begin position="21"/>
        <end position="32"/>
    </location>
</feature>
<dbReference type="Gene3D" id="4.10.240.10">
    <property type="entry name" value="Zn(2)-C6 fungal-type DNA-binding domain"/>
    <property type="match status" value="1"/>
</dbReference>
<comment type="subcellular location">
    <subcellularLocation>
        <location evidence="1">Nucleus</location>
    </subcellularLocation>
</comment>
<evidence type="ECO:0000313" key="9">
    <source>
        <dbReference type="EMBL" id="RJE25250.1"/>
    </source>
</evidence>
<feature type="domain" description="Zn(2)-C6 fungal-type" evidence="8">
    <location>
        <begin position="43"/>
        <end position="74"/>
    </location>
</feature>
<gene>
    <name evidence="9" type="ORF">PHISCL_02400</name>
</gene>
<name>A0A3A2ZRC1_9EURO</name>
<evidence type="ECO:0000256" key="1">
    <source>
        <dbReference type="ARBA" id="ARBA00004123"/>
    </source>
</evidence>
<keyword evidence="5" id="KW-0804">Transcription</keyword>
<dbReference type="PROSITE" id="PS50048">
    <property type="entry name" value="ZN2_CY6_FUNGAL_2"/>
    <property type="match status" value="1"/>
</dbReference>
<dbReference type="GO" id="GO:0005634">
    <property type="term" value="C:nucleus"/>
    <property type="evidence" value="ECO:0007669"/>
    <property type="project" value="UniProtKB-SubCell"/>
</dbReference>
<dbReference type="CDD" id="cd00067">
    <property type="entry name" value="GAL4"/>
    <property type="match status" value="1"/>
</dbReference>
<dbReference type="SMART" id="SM00066">
    <property type="entry name" value="GAL4"/>
    <property type="match status" value="1"/>
</dbReference>
<dbReference type="Proteomes" id="UP000266188">
    <property type="component" value="Unassembled WGS sequence"/>
</dbReference>
<dbReference type="PANTHER" id="PTHR31001">
    <property type="entry name" value="UNCHARACTERIZED TRANSCRIPTIONAL REGULATORY PROTEIN"/>
    <property type="match status" value="1"/>
</dbReference>
<dbReference type="InterPro" id="IPR007219">
    <property type="entry name" value="XnlR_reg_dom"/>
</dbReference>
<dbReference type="GO" id="GO:0008270">
    <property type="term" value="F:zinc ion binding"/>
    <property type="evidence" value="ECO:0007669"/>
    <property type="project" value="InterPro"/>
</dbReference>
<organism evidence="9 10">
    <name type="scientific">Aspergillus sclerotialis</name>
    <dbReference type="NCBI Taxonomy" id="2070753"/>
    <lineage>
        <taxon>Eukaryota</taxon>
        <taxon>Fungi</taxon>
        <taxon>Dikarya</taxon>
        <taxon>Ascomycota</taxon>
        <taxon>Pezizomycotina</taxon>
        <taxon>Eurotiomycetes</taxon>
        <taxon>Eurotiomycetidae</taxon>
        <taxon>Eurotiales</taxon>
        <taxon>Aspergillaceae</taxon>
        <taxon>Aspergillus</taxon>
        <taxon>Aspergillus subgen. Polypaecilum</taxon>
    </lineage>
</organism>
<protein>
    <recommendedName>
        <fullName evidence="8">Zn(2)-C6 fungal-type domain-containing protein</fullName>
    </recommendedName>
</protein>
<dbReference type="CDD" id="cd12148">
    <property type="entry name" value="fungal_TF_MHR"/>
    <property type="match status" value="1"/>
</dbReference>
<proteinExistence type="predicted"/>
<dbReference type="Pfam" id="PF04082">
    <property type="entry name" value="Fungal_trans"/>
    <property type="match status" value="1"/>
</dbReference>
<evidence type="ECO:0000256" key="5">
    <source>
        <dbReference type="ARBA" id="ARBA00023163"/>
    </source>
</evidence>
<evidence type="ECO:0000256" key="3">
    <source>
        <dbReference type="ARBA" id="ARBA00023015"/>
    </source>
</evidence>
<keyword evidence="10" id="KW-1185">Reference proteome</keyword>
<dbReference type="AlphaFoldDB" id="A0A3A2ZRC1"/>
<evidence type="ECO:0000256" key="6">
    <source>
        <dbReference type="ARBA" id="ARBA00023242"/>
    </source>
</evidence>
<dbReference type="InterPro" id="IPR001138">
    <property type="entry name" value="Zn2Cys6_DnaBD"/>
</dbReference>
<comment type="caution">
    <text evidence="9">The sequence shown here is derived from an EMBL/GenBank/DDBJ whole genome shotgun (WGS) entry which is preliminary data.</text>
</comment>
<sequence length="341" mass="38694">MTEQQTHLGTTANGYVLNRTASDRTNTKPESRVHKRRPRKPVSCVPCRDSKLKCDRQYPCASCKRRRCVESCFYYSRNQNNTQNTPVETTDRSASTWLPIQQYSRLEASIGSSTQNLSELLPEPVQADTTTPSQHDTHTQWDALLQRPIGQICQSEMSPNDPLEHTGNFCFPFSFGHAVSKQDILAILPPAHCCDYLVTEYFTRLSPLFHILHGPTFQKQYNEFRQDASAADLSWIALLFAICSATMSSLESDDSVLADIWPDSAGPHDISAVAYRFRTATMICLSQDQFLIRHNLSTLEALLLLIYAISNHEGAERAWTLLGQWLQMSSTDSEYWNFPEM</sequence>
<keyword evidence="6" id="KW-0539">Nucleus</keyword>
<keyword evidence="3" id="KW-0805">Transcription regulation</keyword>
<evidence type="ECO:0000256" key="7">
    <source>
        <dbReference type="SAM" id="MobiDB-lite"/>
    </source>
</evidence>
<dbReference type="InterPro" id="IPR036864">
    <property type="entry name" value="Zn2-C6_fun-type_DNA-bd_sf"/>
</dbReference>
<reference evidence="10" key="1">
    <citation type="submission" date="2017-02" db="EMBL/GenBank/DDBJ databases">
        <authorList>
            <person name="Tafer H."/>
            <person name="Lopandic K."/>
        </authorList>
    </citation>
    <scope>NUCLEOTIDE SEQUENCE [LARGE SCALE GENOMIC DNA]</scope>
    <source>
        <strain evidence="10">CBS 366.77</strain>
    </source>
</reference>
<evidence type="ECO:0000256" key="2">
    <source>
        <dbReference type="ARBA" id="ARBA00022723"/>
    </source>
</evidence>
<dbReference type="GO" id="GO:0003677">
    <property type="term" value="F:DNA binding"/>
    <property type="evidence" value="ECO:0007669"/>
    <property type="project" value="UniProtKB-KW"/>
</dbReference>